<dbReference type="Proteomes" id="UP001148184">
    <property type="component" value="Unassembled WGS sequence"/>
</dbReference>
<dbReference type="CDD" id="cd00093">
    <property type="entry name" value="HTH_XRE"/>
    <property type="match status" value="1"/>
</dbReference>
<dbReference type="EMBL" id="JAMDGZ010000024">
    <property type="protein sequence ID" value="MDD1014555.1"/>
    <property type="molecule type" value="Genomic_DNA"/>
</dbReference>
<organism evidence="2 3">
    <name type="scientific">Pseudomonas rubra</name>
    <dbReference type="NCBI Taxonomy" id="2942627"/>
    <lineage>
        <taxon>Bacteria</taxon>
        <taxon>Pseudomonadati</taxon>
        <taxon>Pseudomonadota</taxon>
        <taxon>Gammaproteobacteria</taxon>
        <taxon>Pseudomonadales</taxon>
        <taxon>Pseudomonadaceae</taxon>
        <taxon>Pseudomonas</taxon>
    </lineage>
</organism>
<evidence type="ECO:0000259" key="1">
    <source>
        <dbReference type="PROSITE" id="PS50943"/>
    </source>
</evidence>
<gene>
    <name evidence="2" type="ORF">M5G17_12815</name>
</gene>
<sequence length="156" mass="16610">MFVAIMMVSKKIPVKWCVMLLNTGERLRQERERLGFSQSAFGAIGGVKKLAQLKYEQGERYPGADYLEAVAKVGADVLYIVTGSRSAELLSPDESRLLERFRAAPLAVKAAAIAVVTAGSAPAKQTFHGPVGQAVEGGVTNTAGVVFNVGNDKAKE</sequence>
<keyword evidence="3" id="KW-1185">Reference proteome</keyword>
<evidence type="ECO:0000313" key="3">
    <source>
        <dbReference type="Proteomes" id="UP001148184"/>
    </source>
</evidence>
<reference evidence="2 3" key="1">
    <citation type="submission" date="2022-05" db="EMBL/GenBank/DDBJ databases">
        <title>Novel Pseudomonas spp. Isolated from a Rainbow Trout Aquaculture Facility.</title>
        <authorList>
            <person name="Testerman T."/>
            <person name="Graf J."/>
        </authorList>
    </citation>
    <scope>NUCLEOTIDE SEQUENCE [LARGE SCALE GENOMIC DNA]</scope>
    <source>
        <strain evidence="2 3">ID1025</strain>
    </source>
</reference>
<evidence type="ECO:0000313" key="2">
    <source>
        <dbReference type="EMBL" id="MDD1014555.1"/>
    </source>
</evidence>
<feature type="domain" description="HTH cro/C1-type" evidence="1">
    <location>
        <begin position="27"/>
        <end position="73"/>
    </location>
</feature>
<dbReference type="RefSeq" id="WP_273893284.1">
    <property type="nucleotide sequence ID" value="NZ_JAMDGP010000076.1"/>
</dbReference>
<dbReference type="SMART" id="SM00530">
    <property type="entry name" value="HTH_XRE"/>
    <property type="match status" value="1"/>
</dbReference>
<dbReference type="Gene3D" id="1.10.260.40">
    <property type="entry name" value="lambda repressor-like DNA-binding domains"/>
    <property type="match status" value="1"/>
</dbReference>
<dbReference type="InterPro" id="IPR001387">
    <property type="entry name" value="Cro/C1-type_HTH"/>
</dbReference>
<name>A0ABT5P8D3_9PSED</name>
<accession>A0ABT5P8D3</accession>
<proteinExistence type="predicted"/>
<protein>
    <submittedName>
        <fullName evidence="2">Helix-turn-helix domain-containing protein</fullName>
    </submittedName>
</protein>
<dbReference type="InterPro" id="IPR010982">
    <property type="entry name" value="Lambda_DNA-bd_dom_sf"/>
</dbReference>
<comment type="caution">
    <text evidence="2">The sequence shown here is derived from an EMBL/GenBank/DDBJ whole genome shotgun (WGS) entry which is preliminary data.</text>
</comment>
<dbReference type="SUPFAM" id="SSF47413">
    <property type="entry name" value="lambda repressor-like DNA-binding domains"/>
    <property type="match status" value="1"/>
</dbReference>
<dbReference type="PROSITE" id="PS50943">
    <property type="entry name" value="HTH_CROC1"/>
    <property type="match status" value="1"/>
</dbReference>